<sequence length="191" mass="20740">MLLTRPGDHVCASPLLSTSIFASPFTLIIIPISFNLGASGLHTLPPALARISHSEVVLVELQGALEVDYVKPSERDGKLVGRLGLDDSGVRNTFFLSSRSYSVDRKPERCESATTCSRDASRNWPSRSLCFKFNAVAGEHNSVDDTDVDRDAADSAPSETQTTTGWDAIALIKRKIVFSKRPTPIVGRPNV</sequence>
<comment type="caution">
    <text evidence="3">The sequence shown here is derived from an EMBL/GenBank/DDBJ whole genome shotgun (WGS) entry which is preliminary data.</text>
</comment>
<evidence type="ECO:0000256" key="1">
    <source>
        <dbReference type="SAM" id="MobiDB-lite"/>
    </source>
</evidence>
<organism evidence="3 4">
    <name type="scientific">Mycena chlorophos</name>
    <name type="common">Agaric fungus</name>
    <name type="synonym">Agaricus chlorophos</name>
    <dbReference type="NCBI Taxonomy" id="658473"/>
    <lineage>
        <taxon>Eukaryota</taxon>
        <taxon>Fungi</taxon>
        <taxon>Dikarya</taxon>
        <taxon>Basidiomycota</taxon>
        <taxon>Agaricomycotina</taxon>
        <taxon>Agaricomycetes</taxon>
        <taxon>Agaricomycetidae</taxon>
        <taxon>Agaricales</taxon>
        <taxon>Marasmiineae</taxon>
        <taxon>Mycenaceae</taxon>
        <taxon>Mycena</taxon>
    </lineage>
</organism>
<evidence type="ECO:0000313" key="3">
    <source>
        <dbReference type="EMBL" id="KAF7293754.1"/>
    </source>
</evidence>
<reference evidence="3" key="1">
    <citation type="submission" date="2020-05" db="EMBL/GenBank/DDBJ databases">
        <title>Mycena genomes resolve the evolution of fungal bioluminescence.</title>
        <authorList>
            <person name="Tsai I.J."/>
        </authorList>
    </citation>
    <scope>NUCLEOTIDE SEQUENCE</scope>
    <source>
        <strain evidence="3">110903Hualien_Pintung</strain>
    </source>
</reference>
<feature type="transmembrane region" description="Helical" evidence="2">
    <location>
        <begin position="20"/>
        <end position="41"/>
    </location>
</feature>
<evidence type="ECO:0000256" key="2">
    <source>
        <dbReference type="SAM" id="Phobius"/>
    </source>
</evidence>
<dbReference type="OrthoDB" id="121932at2759"/>
<keyword evidence="4" id="KW-1185">Reference proteome</keyword>
<feature type="region of interest" description="Disordered" evidence="1">
    <location>
        <begin position="142"/>
        <end position="161"/>
    </location>
</feature>
<proteinExistence type="predicted"/>
<dbReference type="AlphaFoldDB" id="A0A8H6VZE9"/>
<keyword evidence="2" id="KW-0812">Transmembrane</keyword>
<name>A0A8H6VZE9_MYCCL</name>
<evidence type="ECO:0000313" key="4">
    <source>
        <dbReference type="Proteomes" id="UP000613580"/>
    </source>
</evidence>
<gene>
    <name evidence="3" type="ORF">HMN09_01170700</name>
</gene>
<dbReference type="EMBL" id="JACAZE010000020">
    <property type="protein sequence ID" value="KAF7293754.1"/>
    <property type="molecule type" value="Genomic_DNA"/>
</dbReference>
<protein>
    <submittedName>
        <fullName evidence="3">Uncharacterized protein</fullName>
    </submittedName>
</protein>
<keyword evidence="2" id="KW-1133">Transmembrane helix</keyword>
<dbReference type="Proteomes" id="UP000613580">
    <property type="component" value="Unassembled WGS sequence"/>
</dbReference>
<keyword evidence="2" id="KW-0472">Membrane</keyword>
<accession>A0A8H6VZE9</accession>